<reference evidence="1 3" key="2">
    <citation type="journal article" date="2018" name="Plant J.">
        <title>The Physcomitrella patens chromosome-scale assembly reveals moss genome structure and evolution.</title>
        <authorList>
            <person name="Lang D."/>
            <person name="Ullrich K.K."/>
            <person name="Murat F."/>
            <person name="Fuchs J."/>
            <person name="Jenkins J."/>
            <person name="Haas F.B."/>
            <person name="Piednoel M."/>
            <person name="Gundlach H."/>
            <person name="Van Bel M."/>
            <person name="Meyberg R."/>
            <person name="Vives C."/>
            <person name="Morata J."/>
            <person name="Symeonidi A."/>
            <person name="Hiss M."/>
            <person name="Muchero W."/>
            <person name="Kamisugi Y."/>
            <person name="Saleh O."/>
            <person name="Blanc G."/>
            <person name="Decker E.L."/>
            <person name="van Gessel N."/>
            <person name="Grimwood J."/>
            <person name="Hayes R.D."/>
            <person name="Graham S.W."/>
            <person name="Gunter L.E."/>
            <person name="McDaniel S.F."/>
            <person name="Hoernstein S.N.W."/>
            <person name="Larsson A."/>
            <person name="Li F.W."/>
            <person name="Perroud P.F."/>
            <person name="Phillips J."/>
            <person name="Ranjan P."/>
            <person name="Rokshar D.S."/>
            <person name="Rothfels C.J."/>
            <person name="Schneider L."/>
            <person name="Shu S."/>
            <person name="Stevenson D.W."/>
            <person name="Thummler F."/>
            <person name="Tillich M."/>
            <person name="Villarreal Aguilar J.C."/>
            <person name="Widiez T."/>
            <person name="Wong G.K."/>
            <person name="Wymore A."/>
            <person name="Zhang Y."/>
            <person name="Zimmer A.D."/>
            <person name="Quatrano R.S."/>
            <person name="Mayer K.F.X."/>
            <person name="Goodstein D."/>
            <person name="Casacuberta J.M."/>
            <person name="Vandepoele K."/>
            <person name="Reski R."/>
            <person name="Cuming A.C."/>
            <person name="Tuskan G.A."/>
            <person name="Maumus F."/>
            <person name="Salse J."/>
            <person name="Schmutz J."/>
            <person name="Rensing S.A."/>
        </authorList>
    </citation>
    <scope>NUCLEOTIDE SEQUENCE [LARGE SCALE GENOMIC DNA]</scope>
    <source>
        <strain evidence="2 3">cv. Gransden 2004</strain>
    </source>
</reference>
<dbReference type="EMBL" id="ABEU02000010">
    <property type="protein sequence ID" value="PNR46964.1"/>
    <property type="molecule type" value="Genomic_DNA"/>
</dbReference>
<evidence type="ECO:0000313" key="2">
    <source>
        <dbReference type="EnsemblPlants" id="Pp3c10_18900V3.1"/>
    </source>
</evidence>
<reference evidence="2" key="3">
    <citation type="submission" date="2020-12" db="UniProtKB">
        <authorList>
            <consortium name="EnsemblPlants"/>
        </authorList>
    </citation>
    <scope>IDENTIFICATION</scope>
</reference>
<dbReference type="Proteomes" id="UP000006727">
    <property type="component" value="Chromosome 10"/>
</dbReference>
<evidence type="ECO:0000313" key="1">
    <source>
        <dbReference type="EMBL" id="PNR46964.1"/>
    </source>
</evidence>
<sequence>MQAYICAHIQLKWCRPQAHLYIDESHWRASNVPILDLAG</sequence>
<gene>
    <name evidence="1" type="ORF">PHYPA_014084</name>
</gene>
<organism evidence="1">
    <name type="scientific">Physcomitrium patens</name>
    <name type="common">Spreading-leaved earth moss</name>
    <name type="synonym">Physcomitrella patens</name>
    <dbReference type="NCBI Taxonomy" id="3218"/>
    <lineage>
        <taxon>Eukaryota</taxon>
        <taxon>Viridiplantae</taxon>
        <taxon>Streptophyta</taxon>
        <taxon>Embryophyta</taxon>
        <taxon>Bryophyta</taxon>
        <taxon>Bryophytina</taxon>
        <taxon>Bryopsida</taxon>
        <taxon>Funariidae</taxon>
        <taxon>Funariales</taxon>
        <taxon>Funariaceae</taxon>
        <taxon>Physcomitrium</taxon>
    </lineage>
</organism>
<name>A0A2K1JZK7_PHYPA</name>
<reference evidence="1 3" key="1">
    <citation type="journal article" date="2008" name="Science">
        <title>The Physcomitrella genome reveals evolutionary insights into the conquest of land by plants.</title>
        <authorList>
            <person name="Rensing S."/>
            <person name="Lang D."/>
            <person name="Zimmer A."/>
            <person name="Terry A."/>
            <person name="Salamov A."/>
            <person name="Shapiro H."/>
            <person name="Nishiyama T."/>
            <person name="Perroud P.-F."/>
            <person name="Lindquist E."/>
            <person name="Kamisugi Y."/>
            <person name="Tanahashi T."/>
            <person name="Sakakibara K."/>
            <person name="Fujita T."/>
            <person name="Oishi K."/>
            <person name="Shin-I T."/>
            <person name="Kuroki Y."/>
            <person name="Toyoda A."/>
            <person name="Suzuki Y."/>
            <person name="Hashimoto A."/>
            <person name="Yamaguchi K."/>
            <person name="Sugano A."/>
            <person name="Kohara Y."/>
            <person name="Fujiyama A."/>
            <person name="Anterola A."/>
            <person name="Aoki S."/>
            <person name="Ashton N."/>
            <person name="Barbazuk W.B."/>
            <person name="Barker E."/>
            <person name="Bennetzen J."/>
            <person name="Bezanilla M."/>
            <person name="Blankenship R."/>
            <person name="Cho S.H."/>
            <person name="Dutcher S."/>
            <person name="Estelle M."/>
            <person name="Fawcett J.A."/>
            <person name="Gundlach H."/>
            <person name="Hanada K."/>
            <person name="Heyl A."/>
            <person name="Hicks K.A."/>
            <person name="Hugh J."/>
            <person name="Lohr M."/>
            <person name="Mayer K."/>
            <person name="Melkozernov A."/>
            <person name="Murata T."/>
            <person name="Nelson D."/>
            <person name="Pils B."/>
            <person name="Prigge M."/>
            <person name="Reiss B."/>
            <person name="Renner T."/>
            <person name="Rombauts S."/>
            <person name="Rushton P."/>
            <person name="Sanderfoot A."/>
            <person name="Schween G."/>
            <person name="Shiu S.-H."/>
            <person name="Stueber K."/>
            <person name="Theodoulou F.L."/>
            <person name="Tu H."/>
            <person name="Van de Peer Y."/>
            <person name="Verrier P.J."/>
            <person name="Waters E."/>
            <person name="Wood A."/>
            <person name="Yang L."/>
            <person name="Cove D."/>
            <person name="Cuming A."/>
            <person name="Hasebe M."/>
            <person name="Lucas S."/>
            <person name="Mishler D.B."/>
            <person name="Reski R."/>
            <person name="Grigoriev I."/>
            <person name="Quatrano R.S."/>
            <person name="Boore J.L."/>
        </authorList>
    </citation>
    <scope>NUCLEOTIDE SEQUENCE [LARGE SCALE GENOMIC DNA]</scope>
    <source>
        <strain evidence="2 3">cv. Gransden 2004</strain>
    </source>
</reference>
<protein>
    <submittedName>
        <fullName evidence="1 2">Uncharacterized protein</fullName>
    </submittedName>
</protein>
<accession>A0A2K1JZK7</accession>
<dbReference type="Gramene" id="Pp3c10_18900V3.1">
    <property type="protein sequence ID" value="Pp3c10_18900V3.1"/>
    <property type="gene ID" value="Pp3c10_18900"/>
</dbReference>
<keyword evidence="3" id="KW-1185">Reference proteome</keyword>
<proteinExistence type="predicted"/>
<dbReference type="InParanoid" id="A0A2K1JZK7"/>
<evidence type="ECO:0000313" key="3">
    <source>
        <dbReference type="Proteomes" id="UP000006727"/>
    </source>
</evidence>
<dbReference type="AlphaFoldDB" id="A0A2K1JZK7"/>
<dbReference type="EnsemblPlants" id="Pp3c10_18900V3.1">
    <property type="protein sequence ID" value="Pp3c10_18900V3.1"/>
    <property type="gene ID" value="Pp3c10_18900"/>
</dbReference>